<gene>
    <name evidence="1" type="ORF">A0J61_03371</name>
</gene>
<dbReference type="Proteomes" id="UP000093000">
    <property type="component" value="Unassembled WGS sequence"/>
</dbReference>
<keyword evidence="2" id="KW-1185">Reference proteome</keyword>
<evidence type="ECO:0000313" key="2">
    <source>
        <dbReference type="Proteomes" id="UP000093000"/>
    </source>
</evidence>
<comment type="caution">
    <text evidence="1">The sequence shown here is derived from an EMBL/GenBank/DDBJ whole genome shotgun (WGS) entry which is preliminary data.</text>
</comment>
<dbReference type="OrthoDB" id="2226573at2759"/>
<accession>A0A1C7NIG7</accession>
<dbReference type="InParanoid" id="A0A1C7NIG7"/>
<sequence>MNNIIDISDDTEGSHLAELDGESQRRLADLLSSSPTEQEIDQYNCHHLESIIKKIQQGGR</sequence>
<evidence type="ECO:0000313" key="1">
    <source>
        <dbReference type="EMBL" id="OBZ88589.1"/>
    </source>
</evidence>
<dbReference type="AlphaFoldDB" id="A0A1C7NIG7"/>
<organism evidence="1 2">
    <name type="scientific">Choanephora cucurbitarum</name>
    <dbReference type="NCBI Taxonomy" id="101091"/>
    <lineage>
        <taxon>Eukaryota</taxon>
        <taxon>Fungi</taxon>
        <taxon>Fungi incertae sedis</taxon>
        <taxon>Mucoromycota</taxon>
        <taxon>Mucoromycotina</taxon>
        <taxon>Mucoromycetes</taxon>
        <taxon>Mucorales</taxon>
        <taxon>Mucorineae</taxon>
        <taxon>Choanephoraceae</taxon>
        <taxon>Choanephoroideae</taxon>
        <taxon>Choanephora</taxon>
    </lineage>
</organism>
<reference evidence="1 2" key="1">
    <citation type="submission" date="2016-03" db="EMBL/GenBank/DDBJ databases">
        <title>Choanephora cucurbitarum.</title>
        <authorList>
            <person name="Min B."/>
            <person name="Park H."/>
            <person name="Park J.-H."/>
            <person name="Shin H.-D."/>
            <person name="Choi I.-G."/>
        </authorList>
    </citation>
    <scope>NUCLEOTIDE SEQUENCE [LARGE SCALE GENOMIC DNA]</scope>
    <source>
        <strain evidence="1 2">KUS-F28377</strain>
    </source>
</reference>
<name>A0A1C7NIG7_9FUNG</name>
<proteinExistence type="predicted"/>
<dbReference type="EMBL" id="LUGH01000143">
    <property type="protein sequence ID" value="OBZ88589.1"/>
    <property type="molecule type" value="Genomic_DNA"/>
</dbReference>
<protein>
    <submittedName>
        <fullName evidence="1">Uncharacterized protein</fullName>
    </submittedName>
</protein>